<dbReference type="EMBL" id="CM000160">
    <property type="protein sequence ID" value="EDW97474.2"/>
    <property type="molecule type" value="Genomic_DNA"/>
</dbReference>
<evidence type="ECO:0008006" key="5">
    <source>
        <dbReference type="Google" id="ProtNLM"/>
    </source>
</evidence>
<accession>B4PS54</accession>
<name>B4PS54_DROYA</name>
<feature type="chain" id="PRO_5006459142" description="Drosophila melanogaster" evidence="2">
    <location>
        <begin position="31"/>
        <end position="74"/>
    </location>
</feature>
<dbReference type="KEGG" id="dya:Dyak_GE24294"/>
<feature type="compositionally biased region" description="Low complexity" evidence="1">
    <location>
        <begin position="33"/>
        <end position="51"/>
    </location>
</feature>
<evidence type="ECO:0000313" key="4">
    <source>
        <dbReference type="Proteomes" id="UP000002282"/>
    </source>
</evidence>
<feature type="signal peptide" evidence="2">
    <location>
        <begin position="1"/>
        <end position="30"/>
    </location>
</feature>
<dbReference type="AlphaFoldDB" id="B4PS54"/>
<evidence type="ECO:0000256" key="2">
    <source>
        <dbReference type="SAM" id="SignalP"/>
    </source>
</evidence>
<evidence type="ECO:0000256" key="1">
    <source>
        <dbReference type="SAM" id="MobiDB-lite"/>
    </source>
</evidence>
<proteinExistence type="predicted"/>
<dbReference type="Proteomes" id="UP000002282">
    <property type="component" value="Chromosome 3R"/>
</dbReference>
<reference evidence="3 4" key="2">
    <citation type="journal article" date="2007" name="PLoS Biol.">
        <title>Principles of genome evolution in the Drosophila melanogaster species group.</title>
        <authorList>
            <person name="Ranz J.M."/>
            <person name="Maurin D."/>
            <person name="Chan Y.S."/>
            <person name="von Grotthuss M."/>
            <person name="Hillier L.W."/>
            <person name="Roote J."/>
            <person name="Ashburner M."/>
            <person name="Bergman C.M."/>
        </authorList>
    </citation>
    <scope>NUCLEOTIDE SEQUENCE [LARGE SCALE GENOMIC DNA]</scope>
    <source>
        <strain evidence="4">Tai18E2 / Tucson 14021-0261.01</strain>
    </source>
</reference>
<keyword evidence="2" id="KW-0732">Signal</keyword>
<dbReference type="HOGENOM" id="CLU_2944208_0_0_1"/>
<keyword evidence="4" id="KW-1185">Reference proteome</keyword>
<organism evidence="3 4">
    <name type="scientific">Drosophila yakuba</name>
    <name type="common">Fruit fly</name>
    <dbReference type="NCBI Taxonomy" id="7245"/>
    <lineage>
        <taxon>Eukaryota</taxon>
        <taxon>Metazoa</taxon>
        <taxon>Ecdysozoa</taxon>
        <taxon>Arthropoda</taxon>
        <taxon>Hexapoda</taxon>
        <taxon>Insecta</taxon>
        <taxon>Pterygota</taxon>
        <taxon>Neoptera</taxon>
        <taxon>Endopterygota</taxon>
        <taxon>Diptera</taxon>
        <taxon>Brachycera</taxon>
        <taxon>Muscomorpha</taxon>
        <taxon>Ephydroidea</taxon>
        <taxon>Drosophilidae</taxon>
        <taxon>Drosophila</taxon>
        <taxon>Sophophora</taxon>
    </lineage>
</organism>
<sequence length="74" mass="7983">MPPEKYHCRNRVIKMKFIAILFFLCAIVAATSTSSTTTTTETSTTSTTASSVPAPVPCGNGPQGPCAKKLYFFY</sequence>
<reference evidence="3 4" key="1">
    <citation type="journal article" date="2007" name="Nature">
        <title>Evolution of genes and genomes on the Drosophila phylogeny.</title>
        <authorList>
            <consortium name="Drosophila 12 Genomes Consortium"/>
            <person name="Clark A.G."/>
            <person name="Eisen M.B."/>
            <person name="Smith D.R."/>
            <person name="Bergman C.M."/>
            <person name="Oliver B."/>
            <person name="Markow T.A."/>
            <person name="Kaufman T.C."/>
            <person name="Kellis M."/>
            <person name="Gelbart W."/>
            <person name="Iyer V.N."/>
            <person name="Pollard D.A."/>
            <person name="Sackton T.B."/>
            <person name="Larracuente A.M."/>
            <person name="Singh N.D."/>
            <person name="Abad J.P."/>
            <person name="Abt D.N."/>
            <person name="Adryan B."/>
            <person name="Aguade M."/>
            <person name="Akashi H."/>
            <person name="Anderson W.W."/>
            <person name="Aquadro C.F."/>
            <person name="Ardell D.H."/>
            <person name="Arguello R."/>
            <person name="Artieri C.G."/>
            <person name="Barbash D.A."/>
            <person name="Barker D."/>
            <person name="Barsanti P."/>
            <person name="Batterham P."/>
            <person name="Batzoglou S."/>
            <person name="Begun D."/>
            <person name="Bhutkar A."/>
            <person name="Blanco E."/>
            <person name="Bosak S.A."/>
            <person name="Bradley R.K."/>
            <person name="Brand A.D."/>
            <person name="Brent M.R."/>
            <person name="Brooks A.N."/>
            <person name="Brown R.H."/>
            <person name="Butlin R.K."/>
            <person name="Caggese C."/>
            <person name="Calvi B.R."/>
            <person name="Bernardo de Carvalho A."/>
            <person name="Caspi A."/>
            <person name="Castrezana S."/>
            <person name="Celniker S.E."/>
            <person name="Chang J.L."/>
            <person name="Chapple C."/>
            <person name="Chatterji S."/>
            <person name="Chinwalla A."/>
            <person name="Civetta A."/>
            <person name="Clifton S.W."/>
            <person name="Comeron J.M."/>
            <person name="Costello J.C."/>
            <person name="Coyne J.A."/>
            <person name="Daub J."/>
            <person name="David R.G."/>
            <person name="Delcher A.L."/>
            <person name="Delehaunty K."/>
            <person name="Do C.B."/>
            <person name="Ebling H."/>
            <person name="Edwards K."/>
            <person name="Eickbush T."/>
            <person name="Evans J.D."/>
            <person name="Filipski A."/>
            <person name="Findeiss S."/>
            <person name="Freyhult E."/>
            <person name="Fulton L."/>
            <person name="Fulton R."/>
            <person name="Garcia A.C."/>
            <person name="Gardiner A."/>
            <person name="Garfield D.A."/>
            <person name="Garvin B.E."/>
            <person name="Gibson G."/>
            <person name="Gilbert D."/>
            <person name="Gnerre S."/>
            <person name="Godfrey J."/>
            <person name="Good R."/>
            <person name="Gotea V."/>
            <person name="Gravely B."/>
            <person name="Greenberg A.J."/>
            <person name="Griffiths-Jones S."/>
            <person name="Gross S."/>
            <person name="Guigo R."/>
            <person name="Gustafson E.A."/>
            <person name="Haerty W."/>
            <person name="Hahn M.W."/>
            <person name="Halligan D.L."/>
            <person name="Halpern A.L."/>
            <person name="Halter G.M."/>
            <person name="Han M.V."/>
            <person name="Heger A."/>
            <person name="Hillier L."/>
            <person name="Hinrichs A.S."/>
            <person name="Holmes I."/>
            <person name="Hoskins R.A."/>
            <person name="Hubisz M.J."/>
            <person name="Hultmark D."/>
            <person name="Huntley M.A."/>
            <person name="Jaffe D.B."/>
            <person name="Jagadeeshan S."/>
            <person name="Jeck W.R."/>
            <person name="Johnson J."/>
            <person name="Jones C.D."/>
            <person name="Jordan W.C."/>
            <person name="Karpen G.H."/>
            <person name="Kataoka E."/>
            <person name="Keightley P.D."/>
            <person name="Kheradpour P."/>
            <person name="Kirkness E.F."/>
            <person name="Koerich L.B."/>
            <person name="Kristiansen K."/>
            <person name="Kudrna D."/>
            <person name="Kulathinal R.J."/>
            <person name="Kumar S."/>
            <person name="Kwok R."/>
            <person name="Lander E."/>
            <person name="Langley C.H."/>
            <person name="Lapoint R."/>
            <person name="Lazzaro B.P."/>
            <person name="Lee S.J."/>
            <person name="Levesque L."/>
            <person name="Li R."/>
            <person name="Lin C.F."/>
            <person name="Lin M.F."/>
            <person name="Lindblad-Toh K."/>
            <person name="Llopart A."/>
            <person name="Long M."/>
            <person name="Low L."/>
            <person name="Lozovsky E."/>
            <person name="Lu J."/>
            <person name="Luo M."/>
            <person name="Machado C.A."/>
            <person name="Makalowski W."/>
            <person name="Marzo M."/>
            <person name="Matsuda M."/>
            <person name="Matzkin L."/>
            <person name="McAllister B."/>
            <person name="McBride C.S."/>
            <person name="McKernan B."/>
            <person name="McKernan K."/>
            <person name="Mendez-Lago M."/>
            <person name="Minx P."/>
            <person name="Mollenhauer M.U."/>
            <person name="Montooth K."/>
            <person name="Mount S.M."/>
            <person name="Mu X."/>
            <person name="Myers E."/>
            <person name="Negre B."/>
            <person name="Newfeld S."/>
            <person name="Nielsen R."/>
            <person name="Noor M.A."/>
            <person name="O'Grady P."/>
            <person name="Pachter L."/>
            <person name="Papaceit M."/>
            <person name="Parisi M.J."/>
            <person name="Parisi M."/>
            <person name="Parts L."/>
            <person name="Pedersen J.S."/>
            <person name="Pesole G."/>
            <person name="Phillippy A.M."/>
            <person name="Ponting C.P."/>
            <person name="Pop M."/>
            <person name="Porcelli D."/>
            <person name="Powell J.R."/>
            <person name="Prohaska S."/>
            <person name="Pruitt K."/>
            <person name="Puig M."/>
            <person name="Quesneville H."/>
            <person name="Ram K.R."/>
            <person name="Rand D."/>
            <person name="Rasmussen M.D."/>
            <person name="Reed L.K."/>
            <person name="Reenan R."/>
            <person name="Reily A."/>
            <person name="Remington K.A."/>
            <person name="Rieger T.T."/>
            <person name="Ritchie M.G."/>
            <person name="Robin C."/>
            <person name="Rogers Y.H."/>
            <person name="Rohde C."/>
            <person name="Rozas J."/>
            <person name="Rubenfield M.J."/>
            <person name="Ruiz A."/>
            <person name="Russo S."/>
            <person name="Salzberg S.L."/>
            <person name="Sanchez-Gracia A."/>
            <person name="Saranga D.J."/>
            <person name="Sato H."/>
            <person name="Schaeffer S.W."/>
            <person name="Schatz M.C."/>
            <person name="Schlenke T."/>
            <person name="Schwartz R."/>
            <person name="Segarra C."/>
            <person name="Singh R.S."/>
            <person name="Sirot L."/>
            <person name="Sirota M."/>
            <person name="Sisneros N.B."/>
            <person name="Smith C.D."/>
            <person name="Smith T.F."/>
            <person name="Spieth J."/>
            <person name="Stage D.E."/>
            <person name="Stark A."/>
            <person name="Stephan W."/>
            <person name="Strausberg R.L."/>
            <person name="Strempel S."/>
            <person name="Sturgill D."/>
            <person name="Sutton G."/>
            <person name="Sutton G.G."/>
            <person name="Tao W."/>
            <person name="Teichmann S."/>
            <person name="Tobari Y.N."/>
            <person name="Tomimura Y."/>
            <person name="Tsolas J.M."/>
            <person name="Valente V.L."/>
            <person name="Venter E."/>
            <person name="Venter J.C."/>
            <person name="Vicario S."/>
            <person name="Vieira F.G."/>
            <person name="Vilella A.J."/>
            <person name="Villasante A."/>
            <person name="Walenz B."/>
            <person name="Wang J."/>
            <person name="Wasserman M."/>
            <person name="Watts T."/>
            <person name="Wilson D."/>
            <person name="Wilson R.K."/>
            <person name="Wing R.A."/>
            <person name="Wolfner M.F."/>
            <person name="Wong A."/>
            <person name="Wong G.K."/>
            <person name="Wu C.I."/>
            <person name="Wu G."/>
            <person name="Yamamoto D."/>
            <person name="Yang H.P."/>
            <person name="Yang S.P."/>
            <person name="Yorke J.A."/>
            <person name="Yoshida K."/>
            <person name="Zdobnov E."/>
            <person name="Zhang P."/>
            <person name="Zhang Y."/>
            <person name="Zimin A.V."/>
            <person name="Baldwin J."/>
            <person name="Abdouelleil A."/>
            <person name="Abdulkadir J."/>
            <person name="Abebe A."/>
            <person name="Abera B."/>
            <person name="Abreu J."/>
            <person name="Acer S.C."/>
            <person name="Aftuck L."/>
            <person name="Alexander A."/>
            <person name="An P."/>
            <person name="Anderson E."/>
            <person name="Anderson S."/>
            <person name="Arachi H."/>
            <person name="Azer M."/>
            <person name="Bachantsang P."/>
            <person name="Barry A."/>
            <person name="Bayul T."/>
            <person name="Berlin A."/>
            <person name="Bessette D."/>
            <person name="Bloom T."/>
            <person name="Blye J."/>
            <person name="Boguslavskiy L."/>
            <person name="Bonnet C."/>
            <person name="Boukhgalter B."/>
            <person name="Bourzgui I."/>
            <person name="Brown A."/>
            <person name="Cahill P."/>
            <person name="Channer S."/>
            <person name="Cheshatsang Y."/>
            <person name="Chuda L."/>
            <person name="Citroen M."/>
            <person name="Collymore A."/>
            <person name="Cooke P."/>
            <person name="Costello M."/>
            <person name="D'Aco K."/>
            <person name="Daza R."/>
            <person name="De Haan G."/>
            <person name="DeGray S."/>
            <person name="DeMaso C."/>
            <person name="Dhargay N."/>
            <person name="Dooley K."/>
            <person name="Dooley E."/>
            <person name="Doricent M."/>
            <person name="Dorje P."/>
            <person name="Dorjee K."/>
            <person name="Dupes A."/>
            <person name="Elong R."/>
            <person name="Falk J."/>
            <person name="Farina A."/>
            <person name="Faro S."/>
            <person name="Ferguson D."/>
            <person name="Fisher S."/>
            <person name="Foley C.D."/>
            <person name="Franke A."/>
            <person name="Friedrich D."/>
            <person name="Gadbois L."/>
            <person name="Gearin G."/>
            <person name="Gearin C.R."/>
            <person name="Giannoukos G."/>
            <person name="Goode T."/>
            <person name="Graham J."/>
            <person name="Grandbois E."/>
            <person name="Grewal S."/>
            <person name="Gyaltsen K."/>
            <person name="Hafez N."/>
            <person name="Hagos B."/>
            <person name="Hall J."/>
            <person name="Henson C."/>
            <person name="Hollinger A."/>
            <person name="Honan T."/>
            <person name="Huard M.D."/>
            <person name="Hughes L."/>
            <person name="Hurhula B."/>
            <person name="Husby M.E."/>
            <person name="Kamat A."/>
            <person name="Kanga B."/>
            <person name="Kashin S."/>
            <person name="Khazanovich D."/>
            <person name="Kisner P."/>
            <person name="Lance K."/>
            <person name="Lara M."/>
            <person name="Lee W."/>
            <person name="Lennon N."/>
            <person name="Letendre F."/>
            <person name="LeVine R."/>
            <person name="Lipovsky A."/>
            <person name="Liu X."/>
            <person name="Liu J."/>
            <person name="Liu S."/>
            <person name="Lokyitsang T."/>
            <person name="Lokyitsang Y."/>
            <person name="Lubonja R."/>
            <person name="Lui A."/>
            <person name="MacDonald P."/>
            <person name="Magnisalis V."/>
            <person name="Maru K."/>
            <person name="Matthews C."/>
            <person name="McCusker W."/>
            <person name="McDonough S."/>
            <person name="Mehta T."/>
            <person name="Meldrim J."/>
            <person name="Meneus L."/>
            <person name="Mihai O."/>
            <person name="Mihalev A."/>
            <person name="Mihova T."/>
            <person name="Mittelman R."/>
            <person name="Mlenga V."/>
            <person name="Montmayeur A."/>
            <person name="Mulrain L."/>
            <person name="Navidi A."/>
            <person name="Naylor J."/>
            <person name="Negash T."/>
            <person name="Nguyen T."/>
            <person name="Nguyen N."/>
            <person name="Nicol R."/>
            <person name="Norbu C."/>
            <person name="Norbu N."/>
            <person name="Novod N."/>
            <person name="O'Neill B."/>
            <person name="Osman S."/>
            <person name="Markiewicz E."/>
            <person name="Oyono O.L."/>
            <person name="Patti C."/>
            <person name="Phunkhang P."/>
            <person name="Pierre F."/>
            <person name="Priest M."/>
            <person name="Raghuraman S."/>
            <person name="Rege F."/>
            <person name="Reyes R."/>
            <person name="Rise C."/>
            <person name="Rogov P."/>
            <person name="Ross K."/>
            <person name="Ryan E."/>
            <person name="Settipalli S."/>
            <person name="Shea T."/>
            <person name="Sherpa N."/>
            <person name="Shi L."/>
            <person name="Shih D."/>
            <person name="Sparrow T."/>
            <person name="Spaulding J."/>
            <person name="Stalker J."/>
            <person name="Stange-Thomann N."/>
            <person name="Stavropoulos S."/>
            <person name="Stone C."/>
            <person name="Strader C."/>
            <person name="Tesfaye S."/>
            <person name="Thomson T."/>
            <person name="Thoulutsang Y."/>
            <person name="Thoulutsang D."/>
            <person name="Topham K."/>
            <person name="Topping I."/>
            <person name="Tsamla T."/>
            <person name="Vassiliev H."/>
            <person name="Vo A."/>
            <person name="Wangchuk T."/>
            <person name="Wangdi T."/>
            <person name="Weiand M."/>
            <person name="Wilkinson J."/>
            <person name="Wilson A."/>
            <person name="Yadav S."/>
            <person name="Young G."/>
            <person name="Yu Q."/>
            <person name="Zembek L."/>
            <person name="Zhong D."/>
            <person name="Zimmer A."/>
            <person name="Zwirko Z."/>
            <person name="Jaffe D.B."/>
            <person name="Alvarez P."/>
            <person name="Brockman W."/>
            <person name="Butler J."/>
            <person name="Chin C."/>
            <person name="Gnerre S."/>
            <person name="Grabherr M."/>
            <person name="Kleber M."/>
            <person name="Mauceli E."/>
            <person name="MacCallum I."/>
        </authorList>
    </citation>
    <scope>NUCLEOTIDE SEQUENCE [LARGE SCALE GENOMIC DNA]</scope>
    <source>
        <strain evidence="4">Tai18E2 / Tucson 14021-0261.01</strain>
    </source>
</reference>
<feature type="region of interest" description="Disordered" evidence="1">
    <location>
        <begin position="33"/>
        <end position="56"/>
    </location>
</feature>
<protein>
    <recommendedName>
        <fullName evidence="5">Drosophila melanogaster</fullName>
    </recommendedName>
</protein>
<evidence type="ECO:0000313" key="3">
    <source>
        <dbReference type="EMBL" id="EDW97474.2"/>
    </source>
</evidence>
<gene>
    <name evidence="3" type="primary">Dyak\GE24294</name>
    <name evidence="3" type="synonym">dyak_GLEANR_8002</name>
    <name evidence="3" type="synonym">GE24294</name>
    <name evidence="3" type="ORF">Dyak_GE24294</name>
</gene>